<dbReference type="HOGENOM" id="CLU_2516914_0_0_1"/>
<evidence type="ECO:0000313" key="4">
    <source>
        <dbReference type="EnsemblPlants" id="KQK98595"/>
    </source>
</evidence>
<dbReference type="PANTHER" id="PTHR46093:SF5">
    <property type="entry name" value="OS02G0822800 PROTEIN"/>
    <property type="match status" value="1"/>
</dbReference>
<accession>K3YB91</accession>
<gene>
    <name evidence="3" type="ORF">SETIT_7G211300v2</name>
</gene>
<dbReference type="EnsemblPlants" id="KQK98595">
    <property type="protein sequence ID" value="KQK98595"/>
    <property type="gene ID" value="SETIT_011485mg"/>
</dbReference>
<proteinExistence type="predicted"/>
<protein>
    <submittedName>
        <fullName evidence="3 4">Uncharacterized protein</fullName>
    </submittedName>
</protein>
<dbReference type="Proteomes" id="UP000004995">
    <property type="component" value="Unassembled WGS sequence"/>
</dbReference>
<dbReference type="PANTHER" id="PTHR46093">
    <property type="entry name" value="ACYL-COA-BINDING DOMAIN-CONTAINING PROTEIN 5"/>
    <property type="match status" value="1"/>
</dbReference>
<dbReference type="eggNOG" id="KOG0379">
    <property type="taxonomic scope" value="Eukaryota"/>
</dbReference>
<keyword evidence="5" id="KW-1185">Reference proteome</keyword>
<dbReference type="EMBL" id="CM003534">
    <property type="protein sequence ID" value="RCV35087.1"/>
    <property type="molecule type" value="Genomic_DNA"/>
</dbReference>
<dbReference type="SUPFAM" id="SSF117281">
    <property type="entry name" value="Kelch motif"/>
    <property type="match status" value="1"/>
</dbReference>
<sequence length="85" mass="9829">MFGGEDNKRRLRNDFHILELETVMWEEVKTEKGGPAPRYDHFAAVYADQYLLIFGGSSYSACFNDLYLLDLQTVSTESLCMLQLR</sequence>
<dbReference type="OMA" id="ETVMWEE"/>
<name>K3YB91_SETIT</name>
<evidence type="ECO:0000256" key="2">
    <source>
        <dbReference type="ARBA" id="ARBA00022737"/>
    </source>
</evidence>
<dbReference type="OrthoDB" id="10251809at2759"/>
<dbReference type="STRING" id="4555.K3YB91"/>
<dbReference type="InterPro" id="IPR015915">
    <property type="entry name" value="Kelch-typ_b-propeller"/>
</dbReference>
<dbReference type="Gene3D" id="2.120.10.80">
    <property type="entry name" value="Kelch-type beta propeller"/>
    <property type="match status" value="1"/>
</dbReference>
<dbReference type="Pfam" id="PF24681">
    <property type="entry name" value="Kelch_KLHDC2_KLHL20_DRC7"/>
    <property type="match status" value="1"/>
</dbReference>
<dbReference type="AlphaFoldDB" id="K3YB91"/>
<dbReference type="EMBL" id="AGNK02004486">
    <property type="status" value="NOT_ANNOTATED_CDS"/>
    <property type="molecule type" value="Genomic_DNA"/>
</dbReference>
<evidence type="ECO:0000256" key="1">
    <source>
        <dbReference type="ARBA" id="ARBA00022441"/>
    </source>
</evidence>
<organism evidence="4 5">
    <name type="scientific">Setaria italica</name>
    <name type="common">Foxtail millet</name>
    <name type="synonym">Panicum italicum</name>
    <dbReference type="NCBI Taxonomy" id="4555"/>
    <lineage>
        <taxon>Eukaryota</taxon>
        <taxon>Viridiplantae</taxon>
        <taxon>Streptophyta</taxon>
        <taxon>Embryophyta</taxon>
        <taxon>Tracheophyta</taxon>
        <taxon>Spermatophyta</taxon>
        <taxon>Magnoliopsida</taxon>
        <taxon>Liliopsida</taxon>
        <taxon>Poales</taxon>
        <taxon>Poaceae</taxon>
        <taxon>PACMAD clade</taxon>
        <taxon>Panicoideae</taxon>
        <taxon>Panicodae</taxon>
        <taxon>Paniceae</taxon>
        <taxon>Cenchrinae</taxon>
        <taxon>Setaria</taxon>
    </lineage>
</organism>
<reference evidence="3" key="2">
    <citation type="submission" date="2015-07" db="EMBL/GenBank/DDBJ databases">
        <authorList>
            <person name="Noorani M."/>
        </authorList>
    </citation>
    <scope>NUCLEOTIDE SEQUENCE</scope>
    <source>
        <strain evidence="3">Yugu1</strain>
    </source>
</reference>
<evidence type="ECO:0000313" key="3">
    <source>
        <dbReference type="EMBL" id="RCV35087.1"/>
    </source>
</evidence>
<evidence type="ECO:0000313" key="5">
    <source>
        <dbReference type="Proteomes" id="UP000004995"/>
    </source>
</evidence>
<reference evidence="3 5" key="1">
    <citation type="journal article" date="2012" name="Nat. Biotechnol.">
        <title>Reference genome sequence of the model plant Setaria.</title>
        <authorList>
            <person name="Bennetzen J.L."/>
            <person name="Schmutz J."/>
            <person name="Wang H."/>
            <person name="Percifield R."/>
            <person name="Hawkins J."/>
            <person name="Pontaroli A.C."/>
            <person name="Estep M."/>
            <person name="Feng L."/>
            <person name="Vaughn J.N."/>
            <person name="Grimwood J."/>
            <person name="Jenkins J."/>
            <person name="Barry K."/>
            <person name="Lindquist E."/>
            <person name="Hellsten U."/>
            <person name="Deshpande S."/>
            <person name="Wang X."/>
            <person name="Wu X."/>
            <person name="Mitros T."/>
            <person name="Triplett J."/>
            <person name="Yang X."/>
            <person name="Ye C.Y."/>
            <person name="Mauro-Herrera M."/>
            <person name="Wang L."/>
            <person name="Li P."/>
            <person name="Sharma M."/>
            <person name="Sharma R."/>
            <person name="Ronald P.C."/>
            <person name="Panaud O."/>
            <person name="Kellogg E.A."/>
            <person name="Brutnell T.P."/>
            <person name="Doust A.N."/>
            <person name="Tuskan G.A."/>
            <person name="Rokhsar D."/>
            <person name="Devos K.M."/>
        </authorList>
    </citation>
    <scope>NUCLEOTIDE SEQUENCE [LARGE SCALE GENOMIC DNA]</scope>
    <source>
        <strain evidence="5">cv. Yugu1</strain>
        <strain evidence="3">Yugu1</strain>
    </source>
</reference>
<keyword evidence="1" id="KW-0880">Kelch repeat</keyword>
<dbReference type="Gramene" id="KQK98595">
    <property type="protein sequence ID" value="KQK98595"/>
    <property type="gene ID" value="SETIT_011485mg"/>
</dbReference>
<reference evidence="4" key="3">
    <citation type="submission" date="2018-08" db="UniProtKB">
        <authorList>
            <consortium name="EnsemblPlants"/>
        </authorList>
    </citation>
    <scope>IDENTIFICATION</scope>
    <source>
        <strain evidence="4">Yugu1</strain>
    </source>
</reference>
<keyword evidence="2" id="KW-0677">Repeat</keyword>